<dbReference type="SUPFAM" id="SSF53597">
    <property type="entry name" value="Dihydrofolate reductase-like"/>
    <property type="match status" value="1"/>
</dbReference>
<dbReference type="GO" id="GO:0008703">
    <property type="term" value="F:5-amino-6-(5-phosphoribosylamino)uracil reductase activity"/>
    <property type="evidence" value="ECO:0007669"/>
    <property type="project" value="InterPro"/>
</dbReference>
<dbReference type="PANTHER" id="PTHR38011:SF11">
    <property type="entry name" value="2,5-DIAMINO-6-RIBOSYLAMINO-4(3H)-PYRIMIDINONE 5'-PHOSPHATE REDUCTASE"/>
    <property type="match status" value="1"/>
</dbReference>
<dbReference type="PANTHER" id="PTHR38011">
    <property type="entry name" value="DIHYDROFOLATE REDUCTASE FAMILY PROTEIN (AFU_ORTHOLOGUE AFUA_8G06820)"/>
    <property type="match status" value="1"/>
</dbReference>
<sequence length="177" mass="20266">MIKYKAFIATSLDGFIARTDGSIDWLTSKEYTIENNDFGYSSFMENIDCIIMGRTTFETVLTFETYPFESIPVFVLTRNKNYKYDSHFPIKIFHGTLNDLNSTLEEKQIKSAYVDGGLVIQSFIDKSMLNEITITQVPILLGSGLPLFTNCKQEIKLKHIRTMPFPNGFVQSTYHIS</sequence>
<gene>
    <name evidence="2" type="ORF">EHQ18_01825</name>
</gene>
<dbReference type="GO" id="GO:0009231">
    <property type="term" value="P:riboflavin biosynthetic process"/>
    <property type="evidence" value="ECO:0007669"/>
    <property type="project" value="InterPro"/>
</dbReference>
<dbReference type="OrthoDB" id="195113at2"/>
<accession>A0A6N4Q6V3</accession>
<evidence type="ECO:0000259" key="1">
    <source>
        <dbReference type="Pfam" id="PF01872"/>
    </source>
</evidence>
<evidence type="ECO:0000313" key="2">
    <source>
        <dbReference type="EMBL" id="TGK75832.1"/>
    </source>
</evidence>
<dbReference type="InterPro" id="IPR002734">
    <property type="entry name" value="RibDG_C"/>
</dbReference>
<dbReference type="RefSeq" id="WP_135631783.1">
    <property type="nucleotide sequence ID" value="NZ_JAMQPQ010000006.1"/>
</dbReference>
<protein>
    <submittedName>
        <fullName evidence="2">Dihydrofolate reductase</fullName>
    </submittedName>
</protein>
<organism evidence="2 3">
    <name type="scientific">Leptospira kanakyensis</name>
    <dbReference type="NCBI Taxonomy" id="2484968"/>
    <lineage>
        <taxon>Bacteria</taxon>
        <taxon>Pseudomonadati</taxon>
        <taxon>Spirochaetota</taxon>
        <taxon>Spirochaetia</taxon>
        <taxon>Leptospirales</taxon>
        <taxon>Leptospiraceae</taxon>
        <taxon>Leptospira</taxon>
    </lineage>
</organism>
<evidence type="ECO:0000313" key="3">
    <source>
        <dbReference type="Proteomes" id="UP000297239"/>
    </source>
</evidence>
<dbReference type="Proteomes" id="UP000297239">
    <property type="component" value="Unassembled WGS sequence"/>
</dbReference>
<dbReference type="AlphaFoldDB" id="A0A6N4Q6V3"/>
<reference evidence="2" key="1">
    <citation type="journal article" date="2019" name="PLoS Negl. Trop. Dis.">
        <title>Revisiting the worldwide diversity of Leptospira species in the environment.</title>
        <authorList>
            <person name="Vincent A.T."/>
            <person name="Schiettekatte O."/>
            <person name="Bourhy P."/>
            <person name="Veyrier F.J."/>
            <person name="Picardeau M."/>
        </authorList>
    </citation>
    <scope>NUCLEOTIDE SEQUENCE [LARGE SCALE GENOMIC DNA]</scope>
    <source>
        <strain evidence="2">201800293</strain>
    </source>
</reference>
<name>A0A6N4Q6V3_9LEPT</name>
<dbReference type="EMBL" id="RQFF01000009">
    <property type="protein sequence ID" value="TGK75832.1"/>
    <property type="molecule type" value="Genomic_DNA"/>
</dbReference>
<comment type="caution">
    <text evidence="2">The sequence shown here is derived from an EMBL/GenBank/DDBJ whole genome shotgun (WGS) entry which is preliminary data.</text>
</comment>
<dbReference type="InterPro" id="IPR050765">
    <property type="entry name" value="Riboflavin_Biosynth_HTPR"/>
</dbReference>
<feature type="domain" description="Bacterial bifunctional deaminase-reductase C-terminal" evidence="1">
    <location>
        <begin position="7"/>
        <end position="167"/>
    </location>
</feature>
<proteinExistence type="predicted"/>
<dbReference type="Pfam" id="PF01872">
    <property type="entry name" value="RibD_C"/>
    <property type="match status" value="1"/>
</dbReference>
<dbReference type="Gene3D" id="3.40.430.10">
    <property type="entry name" value="Dihydrofolate Reductase, subunit A"/>
    <property type="match status" value="1"/>
</dbReference>
<dbReference type="InterPro" id="IPR024072">
    <property type="entry name" value="DHFR-like_dom_sf"/>
</dbReference>
<keyword evidence="3" id="KW-1185">Reference proteome</keyword>